<dbReference type="Proteomes" id="UP000007800">
    <property type="component" value="Unassembled WGS sequence"/>
</dbReference>
<accession>C5K7X5</accession>
<dbReference type="OMA" id="HSWNARI"/>
<gene>
    <name evidence="2" type="ORF">Pmar_PMAR012643</name>
</gene>
<proteinExistence type="predicted"/>
<name>C5K7X5_PERM5</name>
<evidence type="ECO:0000313" key="3">
    <source>
        <dbReference type="Proteomes" id="UP000007800"/>
    </source>
</evidence>
<sequence>MSTLHDIPDGPVEELDAAALEDLIGVLQRHQIECEKTSRYSEAEATRKRLEQLRETEKGRAREELRTQQLAERLSVEEAHMNELQEFNEIWDKTMMEFEQHSQSLQQQLAERQMQDHLAYRDKLNREVQPKAPRWSRQLLNLRRVQETLGRQKQYADAARSKEQADLLELKEHEAWKTKRDKKIRSLLDQYTYKQQLEAAGLEQKSARRTELERLLQRYHNVRTQLEKQQHLIRQRMEK</sequence>
<dbReference type="EMBL" id="GG671079">
    <property type="protein sequence ID" value="EER19660.1"/>
    <property type="molecule type" value="Genomic_DNA"/>
</dbReference>
<dbReference type="PANTHER" id="PTHR47026:SF2">
    <property type="entry name" value="FLAGELLAR ASSOCIATED PROTEIN"/>
    <property type="match status" value="1"/>
</dbReference>
<dbReference type="PANTHER" id="PTHR47026">
    <property type="entry name" value="PIGMENTOSA GTPASE REGULATOR-LIKE PROTEIN, PUTATIVE-RELATED"/>
    <property type="match status" value="1"/>
</dbReference>
<dbReference type="OrthoDB" id="8062037at2759"/>
<protein>
    <submittedName>
        <fullName evidence="2">Uncharacterized protein</fullName>
    </submittedName>
</protein>
<dbReference type="InParanoid" id="C5K7X5"/>
<evidence type="ECO:0000313" key="2">
    <source>
        <dbReference type="EMBL" id="EER19660.1"/>
    </source>
</evidence>
<evidence type="ECO:0000256" key="1">
    <source>
        <dbReference type="SAM" id="Coils"/>
    </source>
</evidence>
<reference evidence="2 3" key="1">
    <citation type="submission" date="2008-07" db="EMBL/GenBank/DDBJ databases">
        <authorList>
            <person name="El-Sayed N."/>
            <person name="Caler E."/>
            <person name="Inman J."/>
            <person name="Amedeo P."/>
            <person name="Hass B."/>
            <person name="Wortman J."/>
        </authorList>
    </citation>
    <scope>NUCLEOTIDE SEQUENCE [LARGE SCALE GENOMIC DNA]</scope>
    <source>
        <strain evidence="3">ATCC 50983 / TXsc</strain>
    </source>
</reference>
<dbReference type="AlphaFoldDB" id="C5K7X5"/>
<dbReference type="RefSeq" id="XP_002787864.1">
    <property type="nucleotide sequence ID" value="XM_002787818.1"/>
</dbReference>
<keyword evidence="1" id="KW-0175">Coiled coil</keyword>
<feature type="coiled-coil region" evidence="1">
    <location>
        <begin position="202"/>
        <end position="232"/>
    </location>
</feature>
<organism evidence="3">
    <name type="scientific">Perkinsus marinus (strain ATCC 50983 / TXsc)</name>
    <dbReference type="NCBI Taxonomy" id="423536"/>
    <lineage>
        <taxon>Eukaryota</taxon>
        <taxon>Sar</taxon>
        <taxon>Alveolata</taxon>
        <taxon>Perkinsozoa</taxon>
        <taxon>Perkinsea</taxon>
        <taxon>Perkinsida</taxon>
        <taxon>Perkinsidae</taxon>
        <taxon>Perkinsus</taxon>
    </lineage>
</organism>
<keyword evidence="3" id="KW-1185">Reference proteome</keyword>
<dbReference type="GeneID" id="9057651"/>